<evidence type="ECO:0008006" key="7">
    <source>
        <dbReference type="Google" id="ProtNLM"/>
    </source>
</evidence>
<dbReference type="SUPFAM" id="SSF52283">
    <property type="entry name" value="Formate/glycerate dehydrogenase catalytic domain-like"/>
    <property type="match status" value="1"/>
</dbReference>
<dbReference type="GO" id="GO:0051287">
    <property type="term" value="F:NAD binding"/>
    <property type="evidence" value="ECO:0007669"/>
    <property type="project" value="InterPro"/>
</dbReference>
<sequence>MFCATRRAREPVRQMVCRRVVTSITICAWWRRCGYGRLHEHRTAMAGPVRILITRQIQAQAIDYIREELPEAELHVHPDEHASPSRREVETWLERGLDALVCVIGDTVDETLLAHDVQRRLRVISTMSVGYNHIDVGACRRRGIVVGHTPDVLTETTADLAVGLLIATARRFREALQAVDKPGGWTSSWSPTWLCGVDVHHKTVGIIGLGRIGVAVARRLHHGFGCRILYHGSREKPEVAAELGPASFRPVLDDLLAESDFVIPLCPLTEKTRNLIHAANLRRMKKTAILINVSRGEVIDQDAVCDALERGWLTAFGTDVTVPEPLPTNHRLLSVPGVTVLPHIGSATGETRLAMARICIENLVAGVKGKSLPHPVPLHS</sequence>
<feature type="domain" description="D-isomer specific 2-hydroxyacid dehydrogenase catalytic" evidence="3">
    <location>
        <begin position="51"/>
        <end position="376"/>
    </location>
</feature>
<evidence type="ECO:0000259" key="3">
    <source>
        <dbReference type="Pfam" id="PF00389"/>
    </source>
</evidence>
<dbReference type="EMBL" id="VWRR01000002">
    <property type="protein sequence ID" value="KAF6004936.1"/>
    <property type="molecule type" value="Genomic_DNA"/>
</dbReference>
<dbReference type="GO" id="GO:0005829">
    <property type="term" value="C:cytosol"/>
    <property type="evidence" value="ECO:0007669"/>
    <property type="project" value="TreeGrafter"/>
</dbReference>
<dbReference type="SUPFAM" id="SSF51735">
    <property type="entry name" value="NAD(P)-binding Rossmann-fold domains"/>
    <property type="match status" value="1"/>
</dbReference>
<dbReference type="FunFam" id="3.40.50.720:FF:000026">
    <property type="entry name" value="Glyoxylate/hydroxypyruvate reductase B"/>
    <property type="match status" value="1"/>
</dbReference>
<dbReference type="GO" id="GO:0016618">
    <property type="term" value="F:hydroxypyruvate reductase [NAD(P)H] activity"/>
    <property type="evidence" value="ECO:0007669"/>
    <property type="project" value="TreeGrafter"/>
</dbReference>
<dbReference type="OrthoDB" id="298012at2759"/>
<organism evidence="5 6">
    <name type="scientific">Cyanidiococcus yangmingshanensis</name>
    <dbReference type="NCBI Taxonomy" id="2690220"/>
    <lineage>
        <taxon>Eukaryota</taxon>
        <taxon>Rhodophyta</taxon>
        <taxon>Bangiophyceae</taxon>
        <taxon>Cyanidiales</taxon>
        <taxon>Cyanidiaceae</taxon>
        <taxon>Cyanidiococcus</taxon>
    </lineage>
</organism>
<evidence type="ECO:0000256" key="1">
    <source>
        <dbReference type="ARBA" id="ARBA00023002"/>
    </source>
</evidence>
<accession>A0A7J7IP89</accession>
<dbReference type="CDD" id="cd05301">
    <property type="entry name" value="GDH"/>
    <property type="match status" value="1"/>
</dbReference>
<dbReference type="AlphaFoldDB" id="A0A7J7IP89"/>
<evidence type="ECO:0000259" key="4">
    <source>
        <dbReference type="Pfam" id="PF02826"/>
    </source>
</evidence>
<dbReference type="InterPro" id="IPR036291">
    <property type="entry name" value="NAD(P)-bd_dom_sf"/>
</dbReference>
<dbReference type="Pfam" id="PF02826">
    <property type="entry name" value="2-Hacid_dh_C"/>
    <property type="match status" value="1"/>
</dbReference>
<comment type="caution">
    <text evidence="5">The sequence shown here is derived from an EMBL/GenBank/DDBJ whole genome shotgun (WGS) entry which is preliminary data.</text>
</comment>
<dbReference type="PANTHER" id="PTHR10996">
    <property type="entry name" value="2-HYDROXYACID DEHYDROGENASE-RELATED"/>
    <property type="match status" value="1"/>
</dbReference>
<gene>
    <name evidence="5" type="ORF">F1559_004300</name>
</gene>
<feature type="domain" description="D-isomer specific 2-hydroxyacid dehydrogenase NAD-binding" evidence="4">
    <location>
        <begin position="162"/>
        <end position="345"/>
    </location>
</feature>
<dbReference type="Pfam" id="PF00389">
    <property type="entry name" value="2-Hacid_dh"/>
    <property type="match status" value="1"/>
</dbReference>
<dbReference type="PROSITE" id="PS00671">
    <property type="entry name" value="D_2_HYDROXYACID_DH_3"/>
    <property type="match status" value="1"/>
</dbReference>
<evidence type="ECO:0000256" key="2">
    <source>
        <dbReference type="RuleBase" id="RU003719"/>
    </source>
</evidence>
<name>A0A7J7IP89_9RHOD</name>
<keyword evidence="1 2" id="KW-0560">Oxidoreductase</keyword>
<dbReference type="GO" id="GO:0030267">
    <property type="term" value="F:glyoxylate reductase (NADPH) activity"/>
    <property type="evidence" value="ECO:0007669"/>
    <property type="project" value="TreeGrafter"/>
</dbReference>
<comment type="similarity">
    <text evidence="2">Belongs to the D-isomer specific 2-hydroxyacid dehydrogenase family.</text>
</comment>
<protein>
    <recommendedName>
        <fullName evidence="7">D-glycerate dehydrogenase</fullName>
    </recommendedName>
</protein>
<evidence type="ECO:0000313" key="6">
    <source>
        <dbReference type="Proteomes" id="UP000530660"/>
    </source>
</evidence>
<dbReference type="InterPro" id="IPR006139">
    <property type="entry name" value="D-isomer_2_OHA_DH_cat_dom"/>
</dbReference>
<reference evidence="5 6" key="1">
    <citation type="journal article" date="2020" name="J. Phycol.">
        <title>Comparative genome analysis reveals Cyanidiococcus gen. nov., a new extremophilic red algal genus sister to Cyanidioschyzon (Cyanidioschyzonaceae, Rhodophyta).</title>
        <authorList>
            <person name="Liu S.-L."/>
            <person name="Chiang Y.-R."/>
            <person name="Yoon H.S."/>
            <person name="Fu H.-Y."/>
        </authorList>
    </citation>
    <scope>NUCLEOTIDE SEQUENCE [LARGE SCALE GENOMIC DNA]</scope>
    <source>
        <strain evidence="5 6">THAL066</strain>
    </source>
</reference>
<dbReference type="InterPro" id="IPR050223">
    <property type="entry name" value="D-isomer_2-hydroxyacid_DH"/>
</dbReference>
<keyword evidence="6" id="KW-1185">Reference proteome</keyword>
<dbReference type="InterPro" id="IPR029753">
    <property type="entry name" value="D-isomer_DH_CS"/>
</dbReference>
<proteinExistence type="inferred from homology"/>
<dbReference type="Proteomes" id="UP000530660">
    <property type="component" value="Unassembled WGS sequence"/>
</dbReference>
<dbReference type="PANTHER" id="PTHR10996:SF277">
    <property type="entry name" value="GLYOXYLATE REDUCTASE_HYDROXYPYRUVATE REDUCTASE"/>
    <property type="match status" value="1"/>
</dbReference>
<dbReference type="Gene3D" id="3.40.50.720">
    <property type="entry name" value="NAD(P)-binding Rossmann-like Domain"/>
    <property type="match status" value="2"/>
</dbReference>
<evidence type="ECO:0000313" key="5">
    <source>
        <dbReference type="EMBL" id="KAF6004936.1"/>
    </source>
</evidence>
<dbReference type="InterPro" id="IPR006140">
    <property type="entry name" value="D-isomer_DH_NAD-bd"/>
</dbReference>